<reference evidence="12" key="2">
    <citation type="journal article" date="2017" name="Nat. Plants">
        <title>The Aegilops tauschii genome reveals multiple impacts of transposons.</title>
        <authorList>
            <person name="Zhao G."/>
            <person name="Zou C."/>
            <person name="Li K."/>
            <person name="Wang K."/>
            <person name="Li T."/>
            <person name="Gao L."/>
            <person name="Zhang X."/>
            <person name="Wang H."/>
            <person name="Yang Z."/>
            <person name="Liu X."/>
            <person name="Jiang W."/>
            <person name="Mao L."/>
            <person name="Kong X."/>
            <person name="Jiao Y."/>
            <person name="Jia J."/>
        </authorList>
    </citation>
    <scope>NUCLEOTIDE SEQUENCE [LARGE SCALE GENOMIC DNA]</scope>
    <source>
        <strain evidence="12">cv. AL8/78</strain>
    </source>
</reference>
<evidence type="ECO:0000256" key="1">
    <source>
        <dbReference type="ARBA" id="ARBA00004395"/>
    </source>
</evidence>
<evidence type="ECO:0000256" key="6">
    <source>
        <dbReference type="ARBA" id="ARBA00023034"/>
    </source>
</evidence>
<evidence type="ECO:0000313" key="12">
    <source>
        <dbReference type="Proteomes" id="UP000015105"/>
    </source>
</evidence>
<keyword evidence="4" id="KW-0813">Transport</keyword>
<comment type="subcellular location">
    <subcellularLocation>
        <location evidence="1">Golgi apparatus membrane</location>
        <topology evidence="1">Peripheral membrane protein</topology>
    </subcellularLocation>
</comment>
<dbReference type="Proteomes" id="UP000015105">
    <property type="component" value="Chromosome 5D"/>
</dbReference>
<keyword evidence="7" id="KW-0472">Membrane</keyword>
<name>A0A453MI04_AEGTS</name>
<sequence>ASSRRRYPLDLLRLVQTHRTPSPPLPSDPPLAMADLAAAAPRAPAPPQPPPAAKDLFGETIEAHPPWFRPEAFLRAGFDPDAYVAELRSYVPLESLAAELRSHLAALRAELVGLINRDYADFVG</sequence>
<evidence type="ECO:0000256" key="8">
    <source>
        <dbReference type="ARBA" id="ARBA00031344"/>
    </source>
</evidence>
<protein>
    <recommendedName>
        <fullName evidence="3">Conserved oligomeric Golgi complex subunit 2</fullName>
    </recommendedName>
    <alternativeName>
        <fullName evidence="8">Component of oligomeric Golgi complex 2</fullName>
    </alternativeName>
</protein>
<dbReference type="GO" id="GO:0007030">
    <property type="term" value="P:Golgi organization"/>
    <property type="evidence" value="ECO:0007669"/>
    <property type="project" value="InterPro"/>
</dbReference>
<evidence type="ECO:0000256" key="4">
    <source>
        <dbReference type="ARBA" id="ARBA00022448"/>
    </source>
</evidence>
<evidence type="ECO:0000256" key="7">
    <source>
        <dbReference type="ARBA" id="ARBA00023136"/>
    </source>
</evidence>
<feature type="domain" description="Conserved oligomeric Golgi complex subunit 2 N-terminal" evidence="10">
    <location>
        <begin position="67"/>
        <end position="123"/>
    </location>
</feature>
<dbReference type="PANTHER" id="PTHR12961:SF0">
    <property type="entry name" value="CONSERVED OLIGOMERIC GOLGI COMPLEX SUBUNIT 2"/>
    <property type="match status" value="1"/>
</dbReference>
<proteinExistence type="inferred from homology"/>
<evidence type="ECO:0000256" key="2">
    <source>
        <dbReference type="ARBA" id="ARBA00007603"/>
    </source>
</evidence>
<organism evidence="11 12">
    <name type="scientific">Aegilops tauschii subsp. strangulata</name>
    <name type="common">Goatgrass</name>
    <dbReference type="NCBI Taxonomy" id="200361"/>
    <lineage>
        <taxon>Eukaryota</taxon>
        <taxon>Viridiplantae</taxon>
        <taxon>Streptophyta</taxon>
        <taxon>Embryophyta</taxon>
        <taxon>Tracheophyta</taxon>
        <taxon>Spermatophyta</taxon>
        <taxon>Magnoliopsida</taxon>
        <taxon>Liliopsida</taxon>
        <taxon>Poales</taxon>
        <taxon>Poaceae</taxon>
        <taxon>BOP clade</taxon>
        <taxon>Pooideae</taxon>
        <taxon>Triticodae</taxon>
        <taxon>Triticeae</taxon>
        <taxon>Triticinae</taxon>
        <taxon>Aegilops</taxon>
    </lineage>
</organism>
<dbReference type="InterPro" id="IPR024602">
    <property type="entry name" value="COG_su2_N"/>
</dbReference>
<comment type="similarity">
    <text evidence="2">Belongs to the COG2 family.</text>
</comment>
<dbReference type="GO" id="GO:0000139">
    <property type="term" value="C:Golgi membrane"/>
    <property type="evidence" value="ECO:0007669"/>
    <property type="project" value="UniProtKB-SubCell"/>
</dbReference>
<dbReference type="STRING" id="200361.A0A453MI04"/>
<evidence type="ECO:0000256" key="9">
    <source>
        <dbReference type="SAM" id="MobiDB-lite"/>
    </source>
</evidence>
<evidence type="ECO:0000259" key="10">
    <source>
        <dbReference type="Pfam" id="PF06148"/>
    </source>
</evidence>
<reference evidence="11" key="5">
    <citation type="journal article" date="2021" name="G3 (Bethesda)">
        <title>Aegilops tauschii genome assembly Aet v5.0 features greater sequence contiguity and improved annotation.</title>
        <authorList>
            <person name="Wang L."/>
            <person name="Zhu T."/>
            <person name="Rodriguez J.C."/>
            <person name="Deal K.R."/>
            <person name="Dubcovsky J."/>
            <person name="McGuire P.E."/>
            <person name="Lux T."/>
            <person name="Spannagl M."/>
            <person name="Mayer K.F.X."/>
            <person name="Baldrich P."/>
            <person name="Meyers B.C."/>
            <person name="Huo N."/>
            <person name="Gu Y.Q."/>
            <person name="Zhou H."/>
            <person name="Devos K.M."/>
            <person name="Bennetzen J.L."/>
            <person name="Unver T."/>
            <person name="Budak H."/>
            <person name="Gulick P.J."/>
            <person name="Galiba G."/>
            <person name="Kalapos B."/>
            <person name="Nelson D.R."/>
            <person name="Li P."/>
            <person name="You F.M."/>
            <person name="Luo M.C."/>
            <person name="Dvorak J."/>
        </authorList>
    </citation>
    <scope>NUCLEOTIDE SEQUENCE [LARGE SCALE GENOMIC DNA]</scope>
    <source>
        <strain evidence="11">cv. AL8/78</strain>
    </source>
</reference>
<reference evidence="11" key="4">
    <citation type="submission" date="2019-03" db="UniProtKB">
        <authorList>
            <consortium name="EnsemblPlants"/>
        </authorList>
    </citation>
    <scope>IDENTIFICATION</scope>
</reference>
<accession>A0A453MI04</accession>
<evidence type="ECO:0000256" key="3">
    <source>
        <dbReference type="ARBA" id="ARBA00020977"/>
    </source>
</evidence>
<dbReference type="Gramene" id="AET5Gv21190200.1">
    <property type="protein sequence ID" value="AET5Gv21190200.1"/>
    <property type="gene ID" value="AET5Gv21190200"/>
</dbReference>
<dbReference type="GO" id="GO:0015031">
    <property type="term" value="P:protein transport"/>
    <property type="evidence" value="ECO:0007669"/>
    <property type="project" value="UniProtKB-KW"/>
</dbReference>
<feature type="region of interest" description="Disordered" evidence="9">
    <location>
        <begin position="16"/>
        <end position="56"/>
    </location>
</feature>
<reference evidence="11" key="3">
    <citation type="journal article" date="2017" name="Nature">
        <title>Genome sequence of the progenitor of the wheat D genome Aegilops tauschii.</title>
        <authorList>
            <person name="Luo M.C."/>
            <person name="Gu Y.Q."/>
            <person name="Puiu D."/>
            <person name="Wang H."/>
            <person name="Twardziok S.O."/>
            <person name="Deal K.R."/>
            <person name="Huo N."/>
            <person name="Zhu T."/>
            <person name="Wang L."/>
            <person name="Wang Y."/>
            <person name="McGuire P.E."/>
            <person name="Liu S."/>
            <person name="Long H."/>
            <person name="Ramasamy R.K."/>
            <person name="Rodriguez J.C."/>
            <person name="Van S.L."/>
            <person name="Yuan L."/>
            <person name="Wang Z."/>
            <person name="Xia Z."/>
            <person name="Xiao L."/>
            <person name="Anderson O.D."/>
            <person name="Ouyang S."/>
            <person name="Liang Y."/>
            <person name="Zimin A.V."/>
            <person name="Pertea G."/>
            <person name="Qi P."/>
            <person name="Bennetzen J.L."/>
            <person name="Dai X."/>
            <person name="Dawson M.W."/>
            <person name="Muller H.G."/>
            <person name="Kugler K."/>
            <person name="Rivarola-Duarte L."/>
            <person name="Spannagl M."/>
            <person name="Mayer K.F.X."/>
            <person name="Lu F.H."/>
            <person name="Bevan M.W."/>
            <person name="Leroy P."/>
            <person name="Li P."/>
            <person name="You F.M."/>
            <person name="Sun Q."/>
            <person name="Liu Z."/>
            <person name="Lyons E."/>
            <person name="Wicker T."/>
            <person name="Salzberg S.L."/>
            <person name="Devos K.M."/>
            <person name="Dvorak J."/>
        </authorList>
    </citation>
    <scope>NUCLEOTIDE SEQUENCE [LARGE SCALE GENOMIC DNA]</scope>
    <source>
        <strain evidence="11">cv. AL8/78</strain>
    </source>
</reference>
<feature type="compositionally biased region" description="Low complexity" evidence="9">
    <location>
        <begin position="30"/>
        <end position="42"/>
    </location>
</feature>
<keyword evidence="12" id="KW-1185">Reference proteome</keyword>
<dbReference type="Pfam" id="PF06148">
    <property type="entry name" value="COG2_N"/>
    <property type="match status" value="1"/>
</dbReference>
<keyword evidence="5" id="KW-0653">Protein transport</keyword>
<feature type="compositionally biased region" description="Pro residues" evidence="9">
    <location>
        <begin position="43"/>
        <end position="52"/>
    </location>
</feature>
<evidence type="ECO:0000313" key="11">
    <source>
        <dbReference type="EnsemblPlants" id="AET5Gv21190200.1"/>
    </source>
</evidence>
<dbReference type="PANTHER" id="PTHR12961">
    <property type="entry name" value="CONSERVED OLIGOMERIC GOLGI COMPLEX COMPONENT 2"/>
    <property type="match status" value="1"/>
</dbReference>
<dbReference type="InterPro" id="IPR009316">
    <property type="entry name" value="COG2"/>
</dbReference>
<dbReference type="GO" id="GO:0017119">
    <property type="term" value="C:Golgi transport complex"/>
    <property type="evidence" value="ECO:0007669"/>
    <property type="project" value="TreeGrafter"/>
</dbReference>
<reference evidence="12" key="1">
    <citation type="journal article" date="2014" name="Science">
        <title>Ancient hybridizations among the ancestral genomes of bread wheat.</title>
        <authorList>
            <consortium name="International Wheat Genome Sequencing Consortium,"/>
            <person name="Marcussen T."/>
            <person name="Sandve S.R."/>
            <person name="Heier L."/>
            <person name="Spannagl M."/>
            <person name="Pfeifer M."/>
            <person name="Jakobsen K.S."/>
            <person name="Wulff B.B."/>
            <person name="Steuernagel B."/>
            <person name="Mayer K.F."/>
            <person name="Olsen O.A."/>
        </authorList>
    </citation>
    <scope>NUCLEOTIDE SEQUENCE [LARGE SCALE GENOMIC DNA]</scope>
    <source>
        <strain evidence="12">cv. AL8/78</strain>
    </source>
</reference>
<dbReference type="AlphaFoldDB" id="A0A453MI04"/>
<evidence type="ECO:0000256" key="5">
    <source>
        <dbReference type="ARBA" id="ARBA00022927"/>
    </source>
</evidence>
<dbReference type="EnsemblPlants" id="AET5Gv21190200.1">
    <property type="protein sequence ID" value="AET5Gv21190200.1"/>
    <property type="gene ID" value="AET5Gv21190200"/>
</dbReference>
<keyword evidence="6" id="KW-0333">Golgi apparatus</keyword>
<dbReference type="GO" id="GO:0006891">
    <property type="term" value="P:intra-Golgi vesicle-mediated transport"/>
    <property type="evidence" value="ECO:0007669"/>
    <property type="project" value="TreeGrafter"/>
</dbReference>